<dbReference type="Gene3D" id="1.10.357.10">
    <property type="entry name" value="Tetracycline Repressor, domain 2"/>
    <property type="match status" value="1"/>
</dbReference>
<organism evidence="1 2">
    <name type="scientific">Fodinicola feengrottensis</name>
    <dbReference type="NCBI Taxonomy" id="435914"/>
    <lineage>
        <taxon>Bacteria</taxon>
        <taxon>Bacillati</taxon>
        <taxon>Actinomycetota</taxon>
        <taxon>Actinomycetes</taxon>
        <taxon>Mycobacteriales</taxon>
        <taxon>Fodinicola</taxon>
    </lineage>
</organism>
<dbReference type="InterPro" id="IPR036271">
    <property type="entry name" value="Tet_transcr_reg_TetR-rel_C_sf"/>
</dbReference>
<keyword evidence="2" id="KW-1185">Reference proteome</keyword>
<evidence type="ECO:0008006" key="3">
    <source>
        <dbReference type="Google" id="ProtNLM"/>
    </source>
</evidence>
<evidence type="ECO:0000313" key="1">
    <source>
        <dbReference type="EMBL" id="GAA1702697.1"/>
    </source>
</evidence>
<reference evidence="2" key="1">
    <citation type="journal article" date="2019" name="Int. J. Syst. Evol. Microbiol.">
        <title>The Global Catalogue of Microorganisms (GCM) 10K type strain sequencing project: providing services to taxonomists for standard genome sequencing and annotation.</title>
        <authorList>
            <consortium name="The Broad Institute Genomics Platform"/>
            <consortium name="The Broad Institute Genome Sequencing Center for Infectious Disease"/>
            <person name="Wu L."/>
            <person name="Ma J."/>
        </authorList>
    </citation>
    <scope>NUCLEOTIDE SEQUENCE [LARGE SCALE GENOMIC DNA]</scope>
    <source>
        <strain evidence="2">JCM 14718</strain>
    </source>
</reference>
<accession>A0ABP4UF41</accession>
<evidence type="ECO:0000313" key="2">
    <source>
        <dbReference type="Proteomes" id="UP001500618"/>
    </source>
</evidence>
<dbReference type="SUPFAM" id="SSF48498">
    <property type="entry name" value="Tetracyclin repressor-like, C-terminal domain"/>
    <property type="match status" value="1"/>
</dbReference>
<name>A0ABP4UF41_9ACTN</name>
<gene>
    <name evidence="1" type="ORF">GCM10009765_60180</name>
</gene>
<proteinExistence type="predicted"/>
<dbReference type="Proteomes" id="UP001500618">
    <property type="component" value="Unassembled WGS sequence"/>
</dbReference>
<sequence length="75" mass="8289">MLGYIVVEQQDRSPAAERAWRPPVRTDFPLTAEIDPYQGARGWDEQFDIGLEMIFDGIAALAAHSRVRDGAATDG</sequence>
<comment type="caution">
    <text evidence="1">The sequence shown here is derived from an EMBL/GenBank/DDBJ whole genome shotgun (WGS) entry which is preliminary data.</text>
</comment>
<dbReference type="EMBL" id="BAAANY010000025">
    <property type="protein sequence ID" value="GAA1702697.1"/>
    <property type="molecule type" value="Genomic_DNA"/>
</dbReference>
<protein>
    <recommendedName>
        <fullName evidence="3">Tetracycline repressor TetR C-terminal domain-containing protein</fullName>
    </recommendedName>
</protein>